<evidence type="ECO:0000256" key="1">
    <source>
        <dbReference type="SAM" id="MobiDB-lite"/>
    </source>
</evidence>
<proteinExistence type="predicted"/>
<dbReference type="InterPro" id="IPR012577">
    <property type="entry name" value="NIPSNAP"/>
</dbReference>
<feature type="compositionally biased region" description="Basic and acidic residues" evidence="1">
    <location>
        <begin position="1"/>
        <end position="12"/>
    </location>
</feature>
<comment type="caution">
    <text evidence="3">The sequence shown here is derived from an EMBL/GenBank/DDBJ whole genome shotgun (WGS) entry which is preliminary data.</text>
</comment>
<organism evidence="3 4">
    <name type="scientific">Salinarimonas soli</name>
    <dbReference type="NCBI Taxonomy" id="1638099"/>
    <lineage>
        <taxon>Bacteria</taxon>
        <taxon>Pseudomonadati</taxon>
        <taxon>Pseudomonadota</taxon>
        <taxon>Alphaproteobacteria</taxon>
        <taxon>Hyphomicrobiales</taxon>
        <taxon>Salinarimonadaceae</taxon>
        <taxon>Salinarimonas</taxon>
    </lineage>
</organism>
<keyword evidence="4" id="KW-1185">Reference proteome</keyword>
<dbReference type="Pfam" id="PF07978">
    <property type="entry name" value="NIPSNAP"/>
    <property type="match status" value="1"/>
</dbReference>
<evidence type="ECO:0000259" key="2">
    <source>
        <dbReference type="Pfam" id="PF07978"/>
    </source>
</evidence>
<evidence type="ECO:0000313" key="4">
    <source>
        <dbReference type="Proteomes" id="UP000323142"/>
    </source>
</evidence>
<dbReference type="EMBL" id="VUOA01000044">
    <property type="protein sequence ID" value="KAA2234751.1"/>
    <property type="molecule type" value="Genomic_DNA"/>
</dbReference>
<feature type="domain" description="NIPSNAP" evidence="2">
    <location>
        <begin position="25"/>
        <end position="119"/>
    </location>
</feature>
<gene>
    <name evidence="3" type="ORF">F0L46_23055</name>
</gene>
<name>A0A5B2V721_9HYPH</name>
<dbReference type="OrthoDB" id="9809695at2"/>
<sequence length="254" mass="28010">MHDASKAPEPRSRAGQAQARSPVLELRQYTLHPGQRDTLIDLFDREFVETQEVVGMRVMGQFRDLDDPHRFVWLRGFPDMPARARALAAFYGGPVWAAHRDAANATMIDSDDVLLLRPAMDGQGLPEFAGERPPPGTGGDGHGLVVASILHLDPQRPAGAFAELFESEIRPRIAATGGDIVGSFITEESPNTFPRLPVREGERVWVTLARHRNAATLEAGSAWRDRVGPDIRTPLVREPEVLRLKPTARSLLHG</sequence>
<protein>
    <submittedName>
        <fullName evidence="3">NIPSNAP family protein</fullName>
    </submittedName>
</protein>
<dbReference type="Gene3D" id="3.30.70.100">
    <property type="match status" value="1"/>
</dbReference>
<reference evidence="3 4" key="2">
    <citation type="submission" date="2019-09" db="EMBL/GenBank/DDBJ databases">
        <authorList>
            <person name="Jin C."/>
        </authorList>
    </citation>
    <scope>NUCLEOTIDE SEQUENCE [LARGE SCALE GENOMIC DNA]</scope>
    <source>
        <strain evidence="3 4">BN140002</strain>
    </source>
</reference>
<dbReference type="SUPFAM" id="SSF54909">
    <property type="entry name" value="Dimeric alpha+beta barrel"/>
    <property type="match status" value="1"/>
</dbReference>
<feature type="region of interest" description="Disordered" evidence="1">
    <location>
        <begin position="1"/>
        <end position="20"/>
    </location>
</feature>
<dbReference type="RefSeq" id="WP_149821964.1">
    <property type="nucleotide sequence ID" value="NZ_VUOA01000044.1"/>
</dbReference>
<reference evidence="3 4" key="1">
    <citation type="submission" date="2019-09" db="EMBL/GenBank/DDBJ databases">
        <title>Salinarimonas rosea gen. nov., sp. nov., a new member of the a-2 subgroup of the Proteobacteria.</title>
        <authorList>
            <person name="Liu J."/>
        </authorList>
    </citation>
    <scope>NUCLEOTIDE SEQUENCE [LARGE SCALE GENOMIC DNA]</scope>
    <source>
        <strain evidence="3 4">BN140002</strain>
    </source>
</reference>
<dbReference type="InterPro" id="IPR011008">
    <property type="entry name" value="Dimeric_a/b-barrel"/>
</dbReference>
<evidence type="ECO:0000313" key="3">
    <source>
        <dbReference type="EMBL" id="KAA2234751.1"/>
    </source>
</evidence>
<dbReference type="AlphaFoldDB" id="A0A5B2V721"/>
<dbReference type="Proteomes" id="UP000323142">
    <property type="component" value="Unassembled WGS sequence"/>
</dbReference>
<accession>A0A5B2V721</accession>